<dbReference type="Proteomes" id="UP001154322">
    <property type="component" value="Unassembled WGS sequence"/>
</dbReference>
<name>A0ABM9G8G8_9BACL</name>
<keyword evidence="2" id="KW-1185">Reference proteome</keyword>
<dbReference type="RefSeq" id="WP_213427718.1">
    <property type="nucleotide sequence ID" value="NZ_AP031286.1"/>
</dbReference>
<accession>A0ABM9G8G8</accession>
<comment type="caution">
    <text evidence="1">The sequence shown here is derived from an EMBL/GenBank/DDBJ whole genome shotgun (WGS) entry which is preliminary data.</text>
</comment>
<organism evidence="1 2">
    <name type="scientific">Paenibacillus melissococcoides</name>
    <dbReference type="NCBI Taxonomy" id="2912268"/>
    <lineage>
        <taxon>Bacteria</taxon>
        <taxon>Bacillati</taxon>
        <taxon>Bacillota</taxon>
        <taxon>Bacilli</taxon>
        <taxon>Bacillales</taxon>
        <taxon>Paenibacillaceae</taxon>
        <taxon>Paenibacillus</taxon>
    </lineage>
</organism>
<dbReference type="EMBL" id="CALYLO010000009">
    <property type="protein sequence ID" value="CAH8248249.1"/>
    <property type="molecule type" value="Genomic_DNA"/>
</dbReference>
<protein>
    <submittedName>
        <fullName evidence="1">Uncharacterized protein</fullName>
    </submittedName>
</protein>
<gene>
    <name evidence="1" type="ORF">WJ0W_005506</name>
</gene>
<proteinExistence type="predicted"/>
<reference evidence="1" key="1">
    <citation type="submission" date="2022-06" db="EMBL/GenBank/DDBJ databases">
        <authorList>
            <person name="Dietemann V."/>
            <person name="Ory F."/>
            <person name="Dainat B."/>
            <person name="Oberhansli S."/>
        </authorList>
    </citation>
    <scope>NUCLEOTIDE SEQUENCE</scope>
    <source>
        <strain evidence="1">Ena-SAMPLE-TAB-26-04-2022-14:26:32:270-5432</strain>
    </source>
</reference>
<evidence type="ECO:0000313" key="1">
    <source>
        <dbReference type="EMBL" id="CAH8248249.1"/>
    </source>
</evidence>
<evidence type="ECO:0000313" key="2">
    <source>
        <dbReference type="Proteomes" id="UP001154322"/>
    </source>
</evidence>
<sequence>MDKRIKEWIDAAQQKFGLDHYYLHSHELYREVTPLNETDYFLSMEWFPSHITEWKENGNPEGTAVITVNLHNGQYKSVIFVGGKSFAAGTPFQHAGRNDVIRWIEAEAGIVYGRQFRLDKEQDGEYHFTECIDGVPLSPGGRAELRFDGEGKLTFYSVYGTYPNRSLLEESDDSLTLKLEAVEPLAKKQLKLLELPLLEERRIIPVYGLEEIYIANDGLTAIPFDIHRNTGMSVNIDKPMTWEQPAAEAEPTDRIELDLHETVTLEQAEARKPHPDSFPITEAEQAKCIGAIEAALRHLYPQDSGQWALKSLHRDRGYIQAVLRLSTPSNRVFQRKLLLFIDPHRYKVINYMDNAPLLSMFDEFQREEKVAVSHEEAYDKLKGRLELTPVYVYDAERNKYLLCGKLDCRYGVMAASGDVVELDSL</sequence>